<dbReference type="Gene3D" id="2.60.40.10">
    <property type="entry name" value="Immunoglobulins"/>
    <property type="match status" value="1"/>
</dbReference>
<proteinExistence type="predicted"/>
<sequence>NLTAKETTFDFGNVPMYDGKVKHSFSLKNDGQGSVKISKIYTSCMCTEATLIVNNAKIGPFGMPGHGGPTFVNKEILAGENAIIEVFVDPAAHGPQGTGQARKVVYIETENSQKIQLVLDINVTR</sequence>
<feature type="non-terminal residue" evidence="1">
    <location>
        <position position="1"/>
    </location>
</feature>
<dbReference type="InterPro" id="IPR013783">
    <property type="entry name" value="Ig-like_fold"/>
</dbReference>
<dbReference type="Pfam" id="PF07610">
    <property type="entry name" value="DUF1573"/>
    <property type="match status" value="1"/>
</dbReference>
<protein>
    <recommendedName>
        <fullName evidence="3">DUF1573 domain-containing protein</fullName>
    </recommendedName>
</protein>
<dbReference type="AlphaFoldDB" id="A0A0G0NIE5"/>
<reference evidence="1 2" key="1">
    <citation type="journal article" date="2015" name="Nature">
        <title>rRNA introns, odd ribosomes, and small enigmatic genomes across a large radiation of phyla.</title>
        <authorList>
            <person name="Brown C.T."/>
            <person name="Hug L.A."/>
            <person name="Thomas B.C."/>
            <person name="Sharon I."/>
            <person name="Castelle C.J."/>
            <person name="Singh A."/>
            <person name="Wilkins M.J."/>
            <person name="Williams K.H."/>
            <person name="Banfield J.F."/>
        </authorList>
    </citation>
    <scope>NUCLEOTIDE SEQUENCE [LARGE SCALE GENOMIC DNA]</scope>
</reference>
<dbReference type="EMBL" id="LBWS01000006">
    <property type="protein sequence ID" value="KKR15273.1"/>
    <property type="molecule type" value="Genomic_DNA"/>
</dbReference>
<organism evidence="1 2">
    <name type="scientific">Candidatus Falkowbacteria bacterium GW2011_GWA2_39_24</name>
    <dbReference type="NCBI Taxonomy" id="1618634"/>
    <lineage>
        <taxon>Bacteria</taxon>
        <taxon>Candidatus Falkowiibacteriota</taxon>
    </lineage>
</organism>
<dbReference type="InterPro" id="IPR011467">
    <property type="entry name" value="DUF1573"/>
</dbReference>
<evidence type="ECO:0000313" key="2">
    <source>
        <dbReference type="Proteomes" id="UP000034048"/>
    </source>
</evidence>
<evidence type="ECO:0008006" key="3">
    <source>
        <dbReference type="Google" id="ProtNLM"/>
    </source>
</evidence>
<dbReference type="Proteomes" id="UP000034048">
    <property type="component" value="Unassembled WGS sequence"/>
</dbReference>
<gene>
    <name evidence="1" type="ORF">UT42_C0006G0010</name>
</gene>
<accession>A0A0G0NIE5</accession>
<comment type="caution">
    <text evidence="1">The sequence shown here is derived from an EMBL/GenBank/DDBJ whole genome shotgun (WGS) entry which is preliminary data.</text>
</comment>
<evidence type="ECO:0000313" key="1">
    <source>
        <dbReference type="EMBL" id="KKR15273.1"/>
    </source>
</evidence>
<name>A0A0G0NIE5_9BACT</name>